<comment type="subcellular location">
    <subcellularLocation>
        <location evidence="6">Cell membrane</location>
        <topology evidence="6">Multi-pass membrane protein</topology>
    </subcellularLocation>
    <subcellularLocation>
        <location evidence="1">Membrane</location>
        <topology evidence="1">Multi-pass membrane protein</topology>
    </subcellularLocation>
</comment>
<reference evidence="7 8" key="1">
    <citation type="submission" date="2016-01" db="EMBL/GenBank/DDBJ databases">
        <title>Draft sequences of Acinetobacter baumannii isolates from wounded military personnel.</title>
        <authorList>
            <person name="Arivett B.A."/>
            <person name="Fiester S.E."/>
            <person name="Ream D.C."/>
            <person name="Actis L.A."/>
        </authorList>
    </citation>
    <scope>NUCLEOTIDE SEQUENCE [LARGE SCALE GENOMIC DNA]</scope>
    <source>
        <strain evidence="7 8">AB2828</strain>
    </source>
</reference>
<feature type="transmembrane region" description="Helical" evidence="6">
    <location>
        <begin position="36"/>
        <end position="58"/>
    </location>
</feature>
<dbReference type="InterPro" id="IPR002781">
    <property type="entry name" value="TM_pro_TauE-like"/>
</dbReference>
<dbReference type="PANTHER" id="PTHR43701:SF2">
    <property type="entry name" value="MEMBRANE TRANSPORTER PROTEIN YJNA-RELATED"/>
    <property type="match status" value="1"/>
</dbReference>
<comment type="caution">
    <text evidence="7">The sequence shown here is derived from an EMBL/GenBank/DDBJ whole genome shotgun (WGS) entry which is preliminary data.</text>
</comment>
<dbReference type="RefSeq" id="WP_000269848.1">
    <property type="nucleotide sequence ID" value="NZ_CP048849.1"/>
</dbReference>
<comment type="similarity">
    <text evidence="2 6">Belongs to the 4-toluene sulfonate uptake permease (TSUP) (TC 2.A.102) family.</text>
</comment>
<feature type="transmembrane region" description="Helical" evidence="6">
    <location>
        <begin position="182"/>
        <end position="202"/>
    </location>
</feature>
<evidence type="ECO:0000313" key="8">
    <source>
        <dbReference type="Proteomes" id="UP000076296"/>
    </source>
</evidence>
<accession>A0AAJ0VP82</accession>
<dbReference type="EMBL" id="LRDT01000025">
    <property type="protein sequence ID" value="KZA17448.1"/>
    <property type="molecule type" value="Genomic_DNA"/>
</dbReference>
<protein>
    <recommendedName>
        <fullName evidence="6">Probable membrane transporter protein</fullName>
    </recommendedName>
</protein>
<dbReference type="Proteomes" id="UP000076296">
    <property type="component" value="Unassembled WGS sequence"/>
</dbReference>
<sequence>MWTLILEGLAIGCLLGLTGAGGGILAVPALMASQGWTVAQAAPVGLLAVTLSALVGTFEGLSKHIVRYRAALWIALISIPSARYGVYLGGVISPTWLTLAFSLVMLFVAYRIFFKKVNDHHTGALCKVNQMTGRLIWNVKTALALGGIGIVAGLLTGLLGVGGGFVIVPALSKFTDLDMRSIVATSLMIIFLIGGVSISAHILDGFQYPVSVTLTFVLACVLGMLIGRSLMPLVKNSQIQKVFAVTVIGVAFYLIFTVTMA</sequence>
<evidence type="ECO:0000256" key="6">
    <source>
        <dbReference type="RuleBase" id="RU363041"/>
    </source>
</evidence>
<feature type="transmembrane region" description="Helical" evidence="6">
    <location>
        <begin position="96"/>
        <end position="114"/>
    </location>
</feature>
<dbReference type="Pfam" id="PF01925">
    <property type="entry name" value="TauE"/>
    <property type="match status" value="1"/>
</dbReference>
<keyword evidence="5 6" id="KW-0472">Membrane</keyword>
<dbReference type="AlphaFoldDB" id="A0AAJ0VP82"/>
<proteinExistence type="inferred from homology"/>
<evidence type="ECO:0000256" key="1">
    <source>
        <dbReference type="ARBA" id="ARBA00004141"/>
    </source>
</evidence>
<dbReference type="InterPro" id="IPR051598">
    <property type="entry name" value="TSUP/Inactive_protease-like"/>
</dbReference>
<feature type="transmembrane region" description="Helical" evidence="6">
    <location>
        <begin position="242"/>
        <end position="260"/>
    </location>
</feature>
<gene>
    <name evidence="7" type="ORF">LV35_01916</name>
</gene>
<evidence type="ECO:0000256" key="5">
    <source>
        <dbReference type="ARBA" id="ARBA00023136"/>
    </source>
</evidence>
<evidence type="ECO:0000256" key="3">
    <source>
        <dbReference type="ARBA" id="ARBA00022692"/>
    </source>
</evidence>
<feature type="transmembrane region" description="Helical" evidence="6">
    <location>
        <begin position="208"/>
        <end position="230"/>
    </location>
</feature>
<evidence type="ECO:0000256" key="4">
    <source>
        <dbReference type="ARBA" id="ARBA00022989"/>
    </source>
</evidence>
<keyword evidence="4 6" id="KW-1133">Transmembrane helix</keyword>
<evidence type="ECO:0000256" key="2">
    <source>
        <dbReference type="ARBA" id="ARBA00009142"/>
    </source>
</evidence>
<name>A0AAJ0VP82_ACIBA</name>
<dbReference type="PANTHER" id="PTHR43701">
    <property type="entry name" value="MEMBRANE TRANSPORTER PROTEIN MJ0441-RELATED"/>
    <property type="match status" value="1"/>
</dbReference>
<keyword evidence="6" id="KW-1003">Cell membrane</keyword>
<organism evidence="7 8">
    <name type="scientific">Acinetobacter baumannii</name>
    <dbReference type="NCBI Taxonomy" id="470"/>
    <lineage>
        <taxon>Bacteria</taxon>
        <taxon>Pseudomonadati</taxon>
        <taxon>Pseudomonadota</taxon>
        <taxon>Gammaproteobacteria</taxon>
        <taxon>Moraxellales</taxon>
        <taxon>Moraxellaceae</taxon>
        <taxon>Acinetobacter</taxon>
        <taxon>Acinetobacter calcoaceticus/baumannii complex</taxon>
    </lineage>
</organism>
<dbReference type="GO" id="GO:0005886">
    <property type="term" value="C:plasma membrane"/>
    <property type="evidence" value="ECO:0007669"/>
    <property type="project" value="UniProtKB-SubCell"/>
</dbReference>
<evidence type="ECO:0000313" key="7">
    <source>
        <dbReference type="EMBL" id="KZA17448.1"/>
    </source>
</evidence>
<feature type="transmembrane region" description="Helical" evidence="6">
    <location>
        <begin position="70"/>
        <end position="90"/>
    </location>
</feature>
<keyword evidence="3 6" id="KW-0812">Transmembrane</keyword>